<sequence length="73" mass="8192">MNQKHYTGLANEDRRIHQELVAMGYTDAEASESQGAVAKLFNQLADLLTWMRWKGEVGVYGCRIGAPRHVCKA</sequence>
<accession>A0A1N6VD18</accession>
<dbReference type="EMBL" id="FTMN01000008">
    <property type="protein sequence ID" value="SIQ75741.1"/>
    <property type="molecule type" value="Genomic_DNA"/>
</dbReference>
<proteinExistence type="predicted"/>
<protein>
    <submittedName>
        <fullName evidence="1">Uncharacterized protein</fullName>
    </submittedName>
</protein>
<dbReference type="RefSeq" id="WP_076464554.1">
    <property type="nucleotide sequence ID" value="NZ_FTMN01000008.1"/>
</dbReference>
<organism evidence="1 2">
    <name type="scientific">Marinobacterium stanieri</name>
    <dbReference type="NCBI Taxonomy" id="49186"/>
    <lineage>
        <taxon>Bacteria</taxon>
        <taxon>Pseudomonadati</taxon>
        <taxon>Pseudomonadota</taxon>
        <taxon>Gammaproteobacteria</taxon>
        <taxon>Oceanospirillales</taxon>
        <taxon>Oceanospirillaceae</taxon>
        <taxon>Marinobacterium</taxon>
    </lineage>
</organism>
<name>A0A1N6VD18_9GAMM</name>
<dbReference type="eggNOG" id="ENOG503342W">
    <property type="taxonomic scope" value="Bacteria"/>
</dbReference>
<evidence type="ECO:0000313" key="1">
    <source>
        <dbReference type="EMBL" id="SIQ75741.1"/>
    </source>
</evidence>
<dbReference type="Proteomes" id="UP000186895">
    <property type="component" value="Unassembled WGS sequence"/>
</dbReference>
<reference evidence="1 2" key="1">
    <citation type="submission" date="2017-01" db="EMBL/GenBank/DDBJ databases">
        <authorList>
            <person name="Mah S.A."/>
            <person name="Swanson W.J."/>
            <person name="Moy G.W."/>
            <person name="Vacquier V.D."/>
        </authorList>
    </citation>
    <scope>NUCLEOTIDE SEQUENCE [LARGE SCALE GENOMIC DNA]</scope>
    <source>
        <strain evidence="1 2">DSM 7027</strain>
    </source>
</reference>
<dbReference type="AlphaFoldDB" id="A0A1N6VD18"/>
<dbReference type="STRING" id="49186.SAMN05421647_108183"/>
<keyword evidence="2" id="KW-1185">Reference proteome</keyword>
<gene>
    <name evidence="1" type="ORF">SAMN05421647_108183</name>
</gene>
<evidence type="ECO:0000313" key="2">
    <source>
        <dbReference type="Proteomes" id="UP000186895"/>
    </source>
</evidence>